<dbReference type="InterPro" id="IPR020846">
    <property type="entry name" value="MFS_dom"/>
</dbReference>
<evidence type="ECO:0000256" key="1">
    <source>
        <dbReference type="ARBA" id="ARBA00022692"/>
    </source>
</evidence>
<feature type="domain" description="Major facilitator superfamily (MFS) profile" evidence="5">
    <location>
        <begin position="4"/>
        <end position="209"/>
    </location>
</feature>
<sequence length="209" mass="23189">MKRALRTLIISDMFILSSFALISPIFAVFILNNIGQATVASVGMAVTIQLFTKAIFQIIVGKWADEEKGNCRELNAMIVGATLISLVPIGYIFCRSVIDVYVIQVLYGLGQALAYPTWRVLFNRYLNQDKAGYEFGVYDTMTSFGMASAAAIGAYFAQNYSFNVLFVIVSIMSFIGSLFLISIFKQETSCPVFLPVSIKLKFNKQTTVK</sequence>
<dbReference type="AlphaFoldDB" id="A0A1F6M9V4"/>
<accession>A0A1F6M9V4</accession>
<dbReference type="PANTHER" id="PTHR23531:SF1">
    <property type="entry name" value="QUINOLENE RESISTANCE PROTEIN NORA"/>
    <property type="match status" value="1"/>
</dbReference>
<feature type="transmembrane region" description="Helical" evidence="4">
    <location>
        <begin position="162"/>
        <end position="184"/>
    </location>
</feature>
<evidence type="ECO:0000313" key="6">
    <source>
        <dbReference type="EMBL" id="OGH68404.1"/>
    </source>
</evidence>
<dbReference type="InterPro" id="IPR036259">
    <property type="entry name" value="MFS_trans_sf"/>
</dbReference>
<evidence type="ECO:0000256" key="2">
    <source>
        <dbReference type="ARBA" id="ARBA00022989"/>
    </source>
</evidence>
<keyword evidence="2 4" id="KW-1133">Transmembrane helix</keyword>
<feature type="transmembrane region" description="Helical" evidence="4">
    <location>
        <begin position="7"/>
        <end position="31"/>
    </location>
</feature>
<gene>
    <name evidence="6" type="ORF">A3D53_03850</name>
</gene>
<proteinExistence type="predicted"/>
<evidence type="ECO:0000313" key="7">
    <source>
        <dbReference type="Proteomes" id="UP000176413"/>
    </source>
</evidence>
<keyword evidence="1 4" id="KW-0812">Transmembrane</keyword>
<evidence type="ECO:0000256" key="4">
    <source>
        <dbReference type="SAM" id="Phobius"/>
    </source>
</evidence>
<dbReference type="Gene3D" id="1.20.1250.20">
    <property type="entry name" value="MFS general substrate transporter like domains"/>
    <property type="match status" value="1"/>
</dbReference>
<protein>
    <recommendedName>
        <fullName evidence="5">Major facilitator superfamily (MFS) profile domain-containing protein</fullName>
    </recommendedName>
</protein>
<dbReference type="Pfam" id="PF07690">
    <property type="entry name" value="MFS_1"/>
    <property type="match status" value="1"/>
</dbReference>
<organism evidence="6 7">
    <name type="scientific">Candidatus Magasanikbacteria bacterium RIFCSPHIGHO2_02_FULL_45_10</name>
    <dbReference type="NCBI Taxonomy" id="1798679"/>
    <lineage>
        <taxon>Bacteria</taxon>
        <taxon>Candidatus Magasanikiibacteriota</taxon>
    </lineage>
</organism>
<feature type="transmembrane region" description="Helical" evidence="4">
    <location>
        <begin position="136"/>
        <end position="156"/>
    </location>
</feature>
<dbReference type="PANTHER" id="PTHR23531">
    <property type="entry name" value="QUINOLENE RESISTANCE PROTEIN NORA"/>
    <property type="match status" value="1"/>
</dbReference>
<dbReference type="EMBL" id="MFQA01000044">
    <property type="protein sequence ID" value="OGH68404.1"/>
    <property type="molecule type" value="Genomic_DNA"/>
</dbReference>
<name>A0A1F6M9V4_9BACT</name>
<reference evidence="6 7" key="1">
    <citation type="journal article" date="2016" name="Nat. Commun.">
        <title>Thousands of microbial genomes shed light on interconnected biogeochemical processes in an aquifer system.</title>
        <authorList>
            <person name="Anantharaman K."/>
            <person name="Brown C.T."/>
            <person name="Hug L.A."/>
            <person name="Sharon I."/>
            <person name="Castelle C.J."/>
            <person name="Probst A.J."/>
            <person name="Thomas B.C."/>
            <person name="Singh A."/>
            <person name="Wilkins M.J."/>
            <person name="Karaoz U."/>
            <person name="Brodie E.L."/>
            <person name="Williams K.H."/>
            <person name="Hubbard S.S."/>
            <person name="Banfield J.F."/>
        </authorList>
    </citation>
    <scope>NUCLEOTIDE SEQUENCE [LARGE SCALE GENOMIC DNA]</scope>
</reference>
<dbReference type="GO" id="GO:0022857">
    <property type="term" value="F:transmembrane transporter activity"/>
    <property type="evidence" value="ECO:0007669"/>
    <property type="project" value="InterPro"/>
</dbReference>
<feature type="transmembrane region" description="Helical" evidence="4">
    <location>
        <begin position="98"/>
        <end position="115"/>
    </location>
</feature>
<evidence type="ECO:0000259" key="5">
    <source>
        <dbReference type="PROSITE" id="PS50850"/>
    </source>
</evidence>
<comment type="caution">
    <text evidence="6">The sequence shown here is derived from an EMBL/GenBank/DDBJ whole genome shotgun (WGS) entry which is preliminary data.</text>
</comment>
<dbReference type="InterPro" id="IPR052714">
    <property type="entry name" value="MFS_Exporter"/>
</dbReference>
<feature type="transmembrane region" description="Helical" evidence="4">
    <location>
        <begin position="37"/>
        <end position="61"/>
    </location>
</feature>
<dbReference type="PROSITE" id="PS50850">
    <property type="entry name" value="MFS"/>
    <property type="match status" value="1"/>
</dbReference>
<keyword evidence="3 4" id="KW-0472">Membrane</keyword>
<evidence type="ECO:0000256" key="3">
    <source>
        <dbReference type="ARBA" id="ARBA00023136"/>
    </source>
</evidence>
<feature type="transmembrane region" description="Helical" evidence="4">
    <location>
        <begin position="73"/>
        <end position="92"/>
    </location>
</feature>
<dbReference type="Proteomes" id="UP000176413">
    <property type="component" value="Unassembled WGS sequence"/>
</dbReference>
<dbReference type="InterPro" id="IPR011701">
    <property type="entry name" value="MFS"/>
</dbReference>
<dbReference type="SUPFAM" id="SSF103473">
    <property type="entry name" value="MFS general substrate transporter"/>
    <property type="match status" value="1"/>
</dbReference>